<gene>
    <name evidence="2" type="primary">btuF_1</name>
    <name evidence="2" type="ORF">HAPAU_05850</name>
</gene>
<dbReference type="PANTHER" id="PTHR42860">
    <property type="entry name" value="VITAMIN B12-BINDING PROTEIN"/>
    <property type="match status" value="1"/>
</dbReference>
<accession>A0A151AK62</accession>
<dbReference type="PROSITE" id="PS50983">
    <property type="entry name" value="FE_B12_PBP"/>
    <property type="match status" value="1"/>
</dbReference>
<dbReference type="CDD" id="cd01144">
    <property type="entry name" value="BtuF"/>
    <property type="match status" value="1"/>
</dbReference>
<dbReference type="SUPFAM" id="SSF53807">
    <property type="entry name" value="Helical backbone' metal receptor"/>
    <property type="match status" value="1"/>
</dbReference>
<dbReference type="InterPro" id="IPR051030">
    <property type="entry name" value="Vitamin_B12-ABC_binding"/>
</dbReference>
<evidence type="ECO:0000259" key="1">
    <source>
        <dbReference type="PROSITE" id="PS50983"/>
    </source>
</evidence>
<dbReference type="Pfam" id="PF01497">
    <property type="entry name" value="Peripla_BP_2"/>
    <property type="match status" value="1"/>
</dbReference>
<dbReference type="PANTHER" id="PTHR42860:SF1">
    <property type="entry name" value="VITAMIN B12-BINDING PROTEIN"/>
    <property type="match status" value="1"/>
</dbReference>
<keyword evidence="3" id="KW-1185">Reference proteome</keyword>
<dbReference type="EMBL" id="LTAZ01000001">
    <property type="protein sequence ID" value="KYH27910.1"/>
    <property type="molecule type" value="Genomic_DNA"/>
</dbReference>
<dbReference type="PATRIC" id="fig|1008153.3.peg.585"/>
<dbReference type="RefSeq" id="WP_066379258.1">
    <property type="nucleotide sequence ID" value="NZ_LTAZ01000001.1"/>
</dbReference>
<name>A0A151AK62_9EURY</name>
<dbReference type="InterPro" id="IPR002491">
    <property type="entry name" value="ABC_transptr_periplasmic_BD"/>
</dbReference>
<feature type="domain" description="Fe/B12 periplasmic-binding" evidence="1">
    <location>
        <begin position="2"/>
        <end position="286"/>
    </location>
</feature>
<dbReference type="Proteomes" id="UP000075321">
    <property type="component" value="Unassembled WGS sequence"/>
</dbReference>
<comment type="caution">
    <text evidence="2">The sequence shown here is derived from an EMBL/GenBank/DDBJ whole genome shotgun (WGS) entry which is preliminary data.</text>
</comment>
<proteinExistence type="predicted"/>
<sequence>MNVVTLLPSATEIACAIGIEPVGVSHSCDHPPAVRDLPAITRSSVDATADSATIDEQVLSAERAGGVYEIRLEELARADPDLIVTQGICDVCAVDTVLVREAVEELGLDCEVLTTDPHGLEDVFSDIERIGRALDREERADELVAEGRARVEAVRERVPDDSTRPRVLDIDWMDPVMIGGHWVPELVEIAGGEYGLVNAGNASTPVEWSSVVEFDPETLVVAPCGFGIEQTERNIAELRGLEGWSELTAVREGRVYLIDGSAYMNRPSHRLIDSLELLASALYPDRFDAPAADALSRLPPESLSAD</sequence>
<organism evidence="2 3">
    <name type="scientific">Halalkalicoccus paucihalophilus</name>
    <dbReference type="NCBI Taxonomy" id="1008153"/>
    <lineage>
        <taxon>Archaea</taxon>
        <taxon>Methanobacteriati</taxon>
        <taxon>Methanobacteriota</taxon>
        <taxon>Stenosarchaea group</taxon>
        <taxon>Halobacteria</taxon>
        <taxon>Halobacteriales</taxon>
        <taxon>Halococcaceae</taxon>
        <taxon>Halalkalicoccus</taxon>
    </lineage>
</organism>
<protein>
    <submittedName>
        <fullName evidence="2">Vitamin B12-binding protein</fullName>
    </submittedName>
</protein>
<reference evidence="2 3" key="1">
    <citation type="submission" date="2016-02" db="EMBL/GenBank/DDBJ databases">
        <title>Genome sequence of Halalkalicoccus paucihalophilus DSM 24557.</title>
        <authorList>
            <person name="Poehlein A."/>
            <person name="Daniel R."/>
        </authorList>
    </citation>
    <scope>NUCLEOTIDE SEQUENCE [LARGE SCALE GENOMIC DNA]</scope>
    <source>
        <strain evidence="2 3">DSM 24557</strain>
    </source>
</reference>
<evidence type="ECO:0000313" key="3">
    <source>
        <dbReference type="Proteomes" id="UP000075321"/>
    </source>
</evidence>
<dbReference type="OrthoDB" id="9784at2157"/>
<evidence type="ECO:0000313" key="2">
    <source>
        <dbReference type="EMBL" id="KYH27910.1"/>
    </source>
</evidence>
<dbReference type="Gene3D" id="3.40.50.1980">
    <property type="entry name" value="Nitrogenase molybdenum iron protein domain"/>
    <property type="match status" value="2"/>
</dbReference>
<dbReference type="AlphaFoldDB" id="A0A151AK62"/>